<reference evidence="2" key="1">
    <citation type="submission" date="2020-05" db="EMBL/GenBank/DDBJ databases">
        <title>Phylogenomic resolution of chytrid fungi.</title>
        <authorList>
            <person name="Stajich J.E."/>
            <person name="Amses K."/>
            <person name="Simmons R."/>
            <person name="Seto K."/>
            <person name="Myers J."/>
            <person name="Bonds A."/>
            <person name="Quandt C.A."/>
            <person name="Barry K."/>
            <person name="Liu P."/>
            <person name="Grigoriev I."/>
            <person name="Longcore J.E."/>
            <person name="James T.Y."/>
        </authorList>
    </citation>
    <scope>NUCLEOTIDE SEQUENCE</scope>
    <source>
        <strain evidence="2">JEL0318</strain>
    </source>
</reference>
<accession>A0AAD5X5B5</accession>
<evidence type="ECO:0008006" key="4">
    <source>
        <dbReference type="Google" id="ProtNLM"/>
    </source>
</evidence>
<name>A0AAD5X5B5_9FUNG</name>
<comment type="caution">
    <text evidence="2">The sequence shown here is derived from an EMBL/GenBank/DDBJ whole genome shotgun (WGS) entry which is preliminary data.</text>
</comment>
<dbReference type="EMBL" id="JADGJD010000364">
    <property type="protein sequence ID" value="KAJ3051728.1"/>
    <property type="molecule type" value="Genomic_DNA"/>
</dbReference>
<dbReference type="InterPro" id="IPR020529">
    <property type="entry name" value="ORC6_met/pln"/>
</dbReference>
<feature type="compositionally biased region" description="Acidic residues" evidence="1">
    <location>
        <begin position="194"/>
        <end position="223"/>
    </location>
</feature>
<proteinExistence type="predicted"/>
<dbReference type="Gene3D" id="1.10.472.10">
    <property type="entry name" value="Cyclin-like"/>
    <property type="match status" value="1"/>
</dbReference>
<feature type="region of interest" description="Disordered" evidence="1">
    <location>
        <begin position="176"/>
        <end position="250"/>
    </location>
</feature>
<evidence type="ECO:0000256" key="1">
    <source>
        <dbReference type="SAM" id="MobiDB-lite"/>
    </source>
</evidence>
<dbReference type="AlphaFoldDB" id="A0AAD5X5B5"/>
<keyword evidence="3" id="KW-1185">Reference proteome</keyword>
<protein>
    <recommendedName>
        <fullName evidence="4">Origin recognition complex subunit 6</fullName>
    </recommendedName>
</protein>
<sequence>MKGAELYRLVLNKHLQNELGKKKRADQTCLPYVCLEIACGMHAESFPRQQVLKILKITPEPYQAALSHIRSGLKIAAPKPTFSMLATKFGSTQIVPDCQRLYNLQTETFNNGAKEEFDSGGGIVAIFVAVCEASNTKVNKSQLSEFISNESKYQQLLEGIKSYCTEELKTIAKSRITATGATPKGRKQKRPQPVEEEDAEKGDDGEIGDGDGEGGTEEVEEKEEQPKRNGRTPKKPRVEAAYPSANVSAPAPIMEEPVFSGINRIVRALLCLKLQLDVS</sequence>
<dbReference type="PANTHER" id="PTHR13394:SF0">
    <property type="entry name" value="ORIGIN RECOGNITION COMPLEX SUBUNIT 6"/>
    <property type="match status" value="1"/>
</dbReference>
<dbReference type="PANTHER" id="PTHR13394">
    <property type="entry name" value="ORIGIN RECOGNITION COMPLEX SUBUNIT 6"/>
    <property type="match status" value="1"/>
</dbReference>
<dbReference type="GO" id="GO:0005664">
    <property type="term" value="C:nuclear origin of replication recognition complex"/>
    <property type="evidence" value="ECO:0007669"/>
    <property type="project" value="InterPro"/>
</dbReference>
<evidence type="ECO:0000313" key="2">
    <source>
        <dbReference type="EMBL" id="KAJ3051728.1"/>
    </source>
</evidence>
<evidence type="ECO:0000313" key="3">
    <source>
        <dbReference type="Proteomes" id="UP001212841"/>
    </source>
</evidence>
<gene>
    <name evidence="2" type="ORF">HK097_007256</name>
</gene>
<dbReference type="GO" id="GO:0006270">
    <property type="term" value="P:DNA replication initiation"/>
    <property type="evidence" value="ECO:0007669"/>
    <property type="project" value="TreeGrafter"/>
</dbReference>
<dbReference type="Proteomes" id="UP001212841">
    <property type="component" value="Unassembled WGS sequence"/>
</dbReference>
<organism evidence="2 3">
    <name type="scientific">Rhizophlyctis rosea</name>
    <dbReference type="NCBI Taxonomy" id="64517"/>
    <lineage>
        <taxon>Eukaryota</taxon>
        <taxon>Fungi</taxon>
        <taxon>Fungi incertae sedis</taxon>
        <taxon>Chytridiomycota</taxon>
        <taxon>Chytridiomycota incertae sedis</taxon>
        <taxon>Chytridiomycetes</taxon>
        <taxon>Rhizophlyctidales</taxon>
        <taxon>Rhizophlyctidaceae</taxon>
        <taxon>Rhizophlyctis</taxon>
    </lineage>
</organism>